<reference evidence="1 2" key="2">
    <citation type="submission" date="2013-04" db="EMBL/GenBank/DDBJ databases">
        <title>The Genome Sequence of Bilophila wadsworthia 3_1_6.</title>
        <authorList>
            <consortium name="The Broad Institute Genomics Platform"/>
            <person name="Earl A."/>
            <person name="Ward D."/>
            <person name="Feldgarden M."/>
            <person name="Gevers D."/>
            <person name="Sibley C."/>
            <person name="Strauss J."/>
            <person name="Allen-Vercoe E."/>
            <person name="Walker B."/>
            <person name="Young S."/>
            <person name="Zeng Q."/>
            <person name="Gargeya S."/>
            <person name="Fitzgerald M."/>
            <person name="Haas B."/>
            <person name="Abouelleil A."/>
            <person name="Allen A.W."/>
            <person name="Alvarado L."/>
            <person name="Arachchi H.M."/>
            <person name="Berlin A.M."/>
            <person name="Chapman S.B."/>
            <person name="Gainer-Dewar J."/>
            <person name="Goldberg J."/>
            <person name="Griggs A."/>
            <person name="Gujja S."/>
            <person name="Hansen M."/>
            <person name="Howarth C."/>
            <person name="Imamovic A."/>
            <person name="Ireland A."/>
            <person name="Larimer J."/>
            <person name="McCowan C."/>
            <person name="Murphy C."/>
            <person name="Pearson M."/>
            <person name="Poon T.W."/>
            <person name="Priest M."/>
            <person name="Roberts A."/>
            <person name="Saif S."/>
            <person name="Shea T."/>
            <person name="Sisk P."/>
            <person name="Sykes S."/>
            <person name="Wortman J."/>
            <person name="Nusbaum C."/>
            <person name="Birren B."/>
        </authorList>
    </citation>
    <scope>NUCLEOTIDE SEQUENCE [LARGE SCALE GENOMIC DNA]</scope>
    <source>
        <strain evidence="1 2">3_1_6</strain>
    </source>
</reference>
<dbReference type="HOGENOM" id="CLU_3395318_0_0_7"/>
<keyword evidence="2" id="KW-1185">Reference proteome</keyword>
<protein>
    <submittedName>
        <fullName evidence="1">Uncharacterized protein</fullName>
    </submittedName>
</protein>
<dbReference type="EMBL" id="ADCP02000001">
    <property type="protein sequence ID" value="EPC05912.1"/>
    <property type="molecule type" value="Genomic_DNA"/>
</dbReference>
<organism evidence="1 2">
    <name type="scientific">Bilophila wadsworthia (strain 3_1_6)</name>
    <dbReference type="NCBI Taxonomy" id="563192"/>
    <lineage>
        <taxon>Bacteria</taxon>
        <taxon>Pseudomonadati</taxon>
        <taxon>Thermodesulfobacteriota</taxon>
        <taxon>Desulfovibrionia</taxon>
        <taxon>Desulfovibrionales</taxon>
        <taxon>Desulfovibrionaceae</taxon>
        <taxon>Bilophila</taxon>
    </lineage>
</organism>
<proteinExistence type="predicted"/>
<reference evidence="1 2" key="1">
    <citation type="submission" date="2010-10" db="EMBL/GenBank/DDBJ databases">
        <authorList>
            <consortium name="The Broad Institute Genome Sequencing Platform"/>
            <person name="Ward D."/>
            <person name="Earl A."/>
            <person name="Feldgarden M."/>
            <person name="Young S.K."/>
            <person name="Gargeya S."/>
            <person name="Zeng Q."/>
            <person name="Alvarado L."/>
            <person name="Berlin A."/>
            <person name="Bochicchio J."/>
            <person name="Chapman S.B."/>
            <person name="Chen Z."/>
            <person name="Freedman E."/>
            <person name="Gellesch M."/>
            <person name="Goldberg J."/>
            <person name="Griggs A."/>
            <person name="Gujja S."/>
            <person name="Heilman E."/>
            <person name="Heiman D."/>
            <person name="Howarth C."/>
            <person name="Mehta T."/>
            <person name="Neiman D."/>
            <person name="Pearson M."/>
            <person name="Roberts A."/>
            <person name="Saif S."/>
            <person name="Shea T."/>
            <person name="Shenoy N."/>
            <person name="Sisk P."/>
            <person name="Stolte C."/>
            <person name="Sykes S."/>
            <person name="White J."/>
            <person name="Yandava C."/>
            <person name="Allen-Vercoe E."/>
            <person name="Sibley C."/>
            <person name="Ambrose C.E."/>
            <person name="Strauss J."/>
            <person name="Daigneault M."/>
            <person name="Haas B."/>
            <person name="Nusbaum C."/>
            <person name="Birren B."/>
        </authorList>
    </citation>
    <scope>NUCLEOTIDE SEQUENCE [LARGE SCALE GENOMIC DNA]</scope>
    <source>
        <strain evidence="1 2">3_1_6</strain>
    </source>
</reference>
<comment type="caution">
    <text evidence="1">The sequence shown here is derived from an EMBL/GenBank/DDBJ whole genome shotgun (WGS) entry which is preliminary data.</text>
</comment>
<name>S2LBP1_BILW3</name>
<sequence>MVVICLIMRWLLVLHTDYQVMRIGYNTLQLK</sequence>
<dbReference type="Proteomes" id="UP000006034">
    <property type="component" value="Unassembled WGS sequence"/>
</dbReference>
<dbReference type="AlphaFoldDB" id="S2LBP1"/>
<gene>
    <name evidence="1" type="ORF">HMPREF0179_05195</name>
</gene>
<evidence type="ECO:0000313" key="1">
    <source>
        <dbReference type="EMBL" id="EPC05912.1"/>
    </source>
</evidence>
<accession>S2LBP1</accession>
<evidence type="ECO:0000313" key="2">
    <source>
        <dbReference type="Proteomes" id="UP000006034"/>
    </source>
</evidence>